<name>A0A1B2LZG3_9GAMM</name>
<organism evidence="2 3">
    <name type="scientific">Acinetobacter larvae</name>
    <dbReference type="NCBI Taxonomy" id="1789224"/>
    <lineage>
        <taxon>Bacteria</taxon>
        <taxon>Pseudomonadati</taxon>
        <taxon>Pseudomonadota</taxon>
        <taxon>Gammaproteobacteria</taxon>
        <taxon>Moraxellales</taxon>
        <taxon>Moraxellaceae</taxon>
        <taxon>Acinetobacter</taxon>
    </lineage>
</organism>
<evidence type="ECO:0000259" key="1">
    <source>
        <dbReference type="Pfam" id="PF20661"/>
    </source>
</evidence>
<sequence>MIHQKQLESAALAAEVEKFLAKGGKVKQIVNEPVKVKHGTSDQYKKRSCRCEKCMAWALKTGVIKTTKLKGTKA</sequence>
<evidence type="ECO:0000313" key="2">
    <source>
        <dbReference type="EMBL" id="AOA58307.1"/>
    </source>
</evidence>
<dbReference type="Proteomes" id="UP000093391">
    <property type="component" value="Chromosome"/>
</dbReference>
<dbReference type="STRING" id="1789224.BFG52_08000"/>
<protein>
    <recommendedName>
        <fullName evidence="1">Transcriptional regulator SutA RNAP-binding domain-containing protein</fullName>
    </recommendedName>
</protein>
<dbReference type="EMBL" id="CP016895">
    <property type="protein sequence ID" value="AOA58307.1"/>
    <property type="molecule type" value="Genomic_DNA"/>
</dbReference>
<feature type="domain" description="Transcriptional regulator SutA RNAP-binding" evidence="1">
    <location>
        <begin position="4"/>
        <end position="29"/>
    </location>
</feature>
<proteinExistence type="predicted"/>
<evidence type="ECO:0000313" key="3">
    <source>
        <dbReference type="Proteomes" id="UP000093391"/>
    </source>
</evidence>
<gene>
    <name evidence="2" type="ORF">BFG52_08000</name>
</gene>
<dbReference type="KEGG" id="ala:BFG52_08000"/>
<dbReference type="RefSeq" id="WP_067554477.1">
    <property type="nucleotide sequence ID" value="NZ_CP016895.1"/>
</dbReference>
<keyword evidence="3" id="KW-1185">Reference proteome</keyword>
<dbReference type="InterPro" id="IPR049191">
    <property type="entry name" value="SutA_RBD"/>
</dbReference>
<dbReference type="OrthoDB" id="6708427at2"/>
<accession>A0A1B2LZG3</accession>
<reference evidence="2 3" key="1">
    <citation type="submission" date="2016-08" db="EMBL/GenBank/DDBJ databases">
        <authorList>
            <person name="Seilhamer J.J."/>
        </authorList>
    </citation>
    <scope>NUCLEOTIDE SEQUENCE [LARGE SCALE GENOMIC DNA]</scope>
    <source>
        <strain evidence="2 3">BRTC-1</strain>
    </source>
</reference>
<dbReference type="Pfam" id="PF20661">
    <property type="entry name" value="SutA-RBD"/>
    <property type="match status" value="1"/>
</dbReference>
<dbReference type="AlphaFoldDB" id="A0A1B2LZG3"/>